<evidence type="ECO:0000313" key="3">
    <source>
        <dbReference type="Proteomes" id="UP001054252"/>
    </source>
</evidence>
<dbReference type="EMBL" id="BPVZ01000043">
    <property type="protein sequence ID" value="GKV15379.1"/>
    <property type="molecule type" value="Genomic_DNA"/>
</dbReference>
<protein>
    <submittedName>
        <fullName evidence="2">Uncharacterized protein</fullName>
    </submittedName>
</protein>
<keyword evidence="3" id="KW-1185">Reference proteome</keyword>
<dbReference type="Proteomes" id="UP001054252">
    <property type="component" value="Unassembled WGS sequence"/>
</dbReference>
<reference evidence="2 3" key="1">
    <citation type="journal article" date="2021" name="Commun. Biol.">
        <title>The genome of Shorea leprosula (Dipterocarpaceae) highlights the ecological relevance of drought in aseasonal tropical rainforests.</title>
        <authorList>
            <person name="Ng K.K.S."/>
            <person name="Kobayashi M.J."/>
            <person name="Fawcett J.A."/>
            <person name="Hatakeyama M."/>
            <person name="Paape T."/>
            <person name="Ng C.H."/>
            <person name="Ang C.C."/>
            <person name="Tnah L.H."/>
            <person name="Lee C.T."/>
            <person name="Nishiyama T."/>
            <person name="Sese J."/>
            <person name="O'Brien M.J."/>
            <person name="Copetti D."/>
            <person name="Mohd Noor M.I."/>
            <person name="Ong R.C."/>
            <person name="Putra M."/>
            <person name="Sireger I.Z."/>
            <person name="Indrioko S."/>
            <person name="Kosugi Y."/>
            <person name="Izuno A."/>
            <person name="Isagi Y."/>
            <person name="Lee S.L."/>
            <person name="Shimizu K.K."/>
        </authorList>
    </citation>
    <scope>NUCLEOTIDE SEQUENCE [LARGE SCALE GENOMIC DNA]</scope>
    <source>
        <strain evidence="2">214</strain>
    </source>
</reference>
<evidence type="ECO:0000313" key="2">
    <source>
        <dbReference type="EMBL" id="GKV15379.1"/>
    </source>
</evidence>
<dbReference type="AlphaFoldDB" id="A0AAV5JLC7"/>
<gene>
    <name evidence="2" type="ORF">SLEP1_g26172</name>
</gene>
<name>A0AAV5JLC7_9ROSI</name>
<evidence type="ECO:0000256" key="1">
    <source>
        <dbReference type="SAM" id="MobiDB-lite"/>
    </source>
</evidence>
<accession>A0AAV5JLC7</accession>
<comment type="caution">
    <text evidence="2">The sequence shown here is derived from an EMBL/GenBank/DDBJ whole genome shotgun (WGS) entry which is preliminary data.</text>
</comment>
<proteinExistence type="predicted"/>
<sequence>MERKLDEHIQECQMAEPSRPQVRMGDLSTGGPSSLQEPTNPISHPEA</sequence>
<organism evidence="2 3">
    <name type="scientific">Rubroshorea leprosula</name>
    <dbReference type="NCBI Taxonomy" id="152421"/>
    <lineage>
        <taxon>Eukaryota</taxon>
        <taxon>Viridiplantae</taxon>
        <taxon>Streptophyta</taxon>
        <taxon>Embryophyta</taxon>
        <taxon>Tracheophyta</taxon>
        <taxon>Spermatophyta</taxon>
        <taxon>Magnoliopsida</taxon>
        <taxon>eudicotyledons</taxon>
        <taxon>Gunneridae</taxon>
        <taxon>Pentapetalae</taxon>
        <taxon>rosids</taxon>
        <taxon>malvids</taxon>
        <taxon>Malvales</taxon>
        <taxon>Dipterocarpaceae</taxon>
        <taxon>Rubroshorea</taxon>
    </lineage>
</organism>
<feature type="compositionally biased region" description="Polar residues" evidence="1">
    <location>
        <begin position="30"/>
        <end position="47"/>
    </location>
</feature>
<feature type="region of interest" description="Disordered" evidence="1">
    <location>
        <begin position="13"/>
        <end position="47"/>
    </location>
</feature>